<organism evidence="3">
    <name type="scientific">Colwellia sp. C1</name>
    <dbReference type="NCBI Taxonomy" id="1737566"/>
    <lineage>
        <taxon>Bacteria</taxon>
        <taxon>Pseudomonadati</taxon>
        <taxon>Pseudomonadota</taxon>
        <taxon>Gammaproteobacteria</taxon>
        <taxon>Alteromonadales</taxon>
        <taxon>Colwelliaceae</taxon>
        <taxon>Colwellia</taxon>
    </lineage>
</organism>
<evidence type="ECO:0000313" key="3">
    <source>
        <dbReference type="EMBL" id="ALK44163.1"/>
    </source>
</evidence>
<feature type="domain" description="Glycosyl transferase family 1" evidence="2">
    <location>
        <begin position="167"/>
        <end position="331"/>
    </location>
</feature>
<dbReference type="CDD" id="cd03801">
    <property type="entry name" value="GT4_PimA-like"/>
    <property type="match status" value="1"/>
</dbReference>
<dbReference type="GO" id="GO:1901135">
    <property type="term" value="P:carbohydrate derivative metabolic process"/>
    <property type="evidence" value="ECO:0007669"/>
    <property type="project" value="UniProtKB-ARBA"/>
</dbReference>
<proteinExistence type="predicted"/>
<dbReference type="InterPro" id="IPR001296">
    <property type="entry name" value="Glyco_trans_1"/>
</dbReference>
<protein>
    <submittedName>
        <fullName evidence="3">Glycosyltransferase</fullName>
    </submittedName>
</protein>
<reference evidence="3" key="1">
    <citation type="submission" date="2015-08" db="EMBL/GenBank/DDBJ databases">
        <title>Partial sequence of psychrophilic Colwellia sp.</title>
        <authorList>
            <person name="Pankowski J.A."/>
            <person name="Leong J.S."/>
            <person name="Nano F.E."/>
        </authorList>
    </citation>
    <scope>NUCLEOTIDE SEQUENCE</scope>
    <source>
        <strain evidence="3">C1</strain>
    </source>
</reference>
<keyword evidence="1" id="KW-1133">Transmembrane helix</keyword>
<name>A0A0P0KX61_9GAMM</name>
<dbReference type="Gene3D" id="3.40.50.2000">
    <property type="entry name" value="Glycogen Phosphorylase B"/>
    <property type="match status" value="2"/>
</dbReference>
<evidence type="ECO:0000259" key="2">
    <source>
        <dbReference type="Pfam" id="PF00534"/>
    </source>
</evidence>
<evidence type="ECO:0000256" key="1">
    <source>
        <dbReference type="SAM" id="Phobius"/>
    </source>
</evidence>
<feature type="transmembrane region" description="Helical" evidence="1">
    <location>
        <begin position="41"/>
        <end position="61"/>
    </location>
</feature>
<dbReference type="SUPFAM" id="SSF53756">
    <property type="entry name" value="UDP-Glycosyltransferase/glycogen phosphorylase"/>
    <property type="match status" value="1"/>
</dbReference>
<accession>A0A0P0KX61</accession>
<dbReference type="Pfam" id="PF00534">
    <property type="entry name" value="Glycos_transf_1"/>
    <property type="match status" value="1"/>
</dbReference>
<keyword evidence="1" id="KW-0812">Transmembrane</keyword>
<dbReference type="AlphaFoldDB" id="A0A0P0KX61"/>
<dbReference type="EMBL" id="KT428294">
    <property type="protein sequence ID" value="ALK44163.1"/>
    <property type="molecule type" value="Genomic_DNA"/>
</dbReference>
<keyword evidence="3" id="KW-0808">Transferase</keyword>
<keyword evidence="1" id="KW-0472">Membrane</keyword>
<dbReference type="PANTHER" id="PTHR12526">
    <property type="entry name" value="GLYCOSYLTRANSFERASE"/>
    <property type="match status" value="1"/>
</dbReference>
<dbReference type="GO" id="GO:0016757">
    <property type="term" value="F:glycosyltransferase activity"/>
    <property type="evidence" value="ECO:0007669"/>
    <property type="project" value="InterPro"/>
</dbReference>
<sequence>MIFFIGPKLKPITGQAMAFNMAFTHYLGGKRVFYYEGSNGGVLTVIFKNLFLFFLFLYHFIFNFRDVKCVYLTTSRSLTGFIRDALFILTCRLFKVRIVNHLHGADFINFRDSLKWPFKSIVDFVYSKIDTSIVLMLKMKEQYAMYDGMKVVSISNCAPPMSNLPKKHSDSLKILYLSNIMYSKGVLFVIEAVDNLIKLGIDVQLTIAGSPMGDEYKTSEEIQLIFKEMITGKDYIDYLGTVTGIIKEQLLADSDVFVLPSFYRTEAQPISILEAMLSGSAIITTNHNYLSDLINSNNGFVVEPRSAKGIETSILELINDKSKLESISVYNKDYAEKHYSLETYVNQISKVINN</sequence>